<dbReference type="Proteomes" id="UP000094527">
    <property type="component" value="Unassembled WGS sequence"/>
</dbReference>
<sequence length="61" mass="6774">MKKLMLEKRLSSAFCVENGSTSSEVFVSTFIAILWKNLTIATSAIGSLLLEMDLNTIKKLH</sequence>
<keyword evidence="2" id="KW-1185">Reference proteome</keyword>
<reference evidence="1 2" key="1">
    <citation type="journal article" date="2016" name="Genome Biol. Evol.">
        <title>Gene Family Evolution Reflects Adaptation to Soil Environmental Stressors in the Genome of the Collembolan Orchesella cincta.</title>
        <authorList>
            <person name="Faddeeva-Vakhrusheva A."/>
            <person name="Derks M.F."/>
            <person name="Anvar S.Y."/>
            <person name="Agamennone V."/>
            <person name="Suring W."/>
            <person name="Smit S."/>
            <person name="van Straalen N.M."/>
            <person name="Roelofs D."/>
        </authorList>
    </citation>
    <scope>NUCLEOTIDE SEQUENCE [LARGE SCALE GENOMIC DNA]</scope>
    <source>
        <tissue evidence="1">Mixed pool</tissue>
    </source>
</reference>
<dbReference type="AlphaFoldDB" id="A0A1D2M298"/>
<organism evidence="1 2">
    <name type="scientific">Orchesella cincta</name>
    <name type="common">Springtail</name>
    <name type="synonym">Podura cincta</name>
    <dbReference type="NCBI Taxonomy" id="48709"/>
    <lineage>
        <taxon>Eukaryota</taxon>
        <taxon>Metazoa</taxon>
        <taxon>Ecdysozoa</taxon>
        <taxon>Arthropoda</taxon>
        <taxon>Hexapoda</taxon>
        <taxon>Collembola</taxon>
        <taxon>Entomobryomorpha</taxon>
        <taxon>Entomobryoidea</taxon>
        <taxon>Orchesellidae</taxon>
        <taxon>Orchesellinae</taxon>
        <taxon>Orchesella</taxon>
    </lineage>
</organism>
<evidence type="ECO:0000313" key="1">
    <source>
        <dbReference type="EMBL" id="ODM87041.1"/>
    </source>
</evidence>
<accession>A0A1D2M298</accession>
<evidence type="ECO:0000313" key="2">
    <source>
        <dbReference type="Proteomes" id="UP000094527"/>
    </source>
</evidence>
<dbReference type="EMBL" id="LJIJ01006334">
    <property type="protein sequence ID" value="ODM87041.1"/>
    <property type="molecule type" value="Genomic_DNA"/>
</dbReference>
<gene>
    <name evidence="1" type="ORF">Ocin01_19642</name>
</gene>
<name>A0A1D2M298_ORCCI</name>
<feature type="non-terminal residue" evidence="1">
    <location>
        <position position="61"/>
    </location>
</feature>
<proteinExistence type="predicted"/>
<comment type="caution">
    <text evidence="1">The sequence shown here is derived from an EMBL/GenBank/DDBJ whole genome shotgun (WGS) entry which is preliminary data.</text>
</comment>
<protein>
    <submittedName>
        <fullName evidence="1">Uncharacterized protein</fullName>
    </submittedName>
</protein>